<dbReference type="AlphaFoldDB" id="A0A2N9IT95"/>
<dbReference type="PANTHER" id="PTHR33124:SF43">
    <property type="entry name" value="TRANSCRIPTION FACTOR PAR2"/>
    <property type="match status" value="1"/>
</dbReference>
<evidence type="ECO:0000256" key="1">
    <source>
        <dbReference type="ARBA" id="ARBA00004123"/>
    </source>
</evidence>
<organism evidence="6">
    <name type="scientific">Fagus sylvatica</name>
    <name type="common">Beechnut</name>
    <dbReference type="NCBI Taxonomy" id="28930"/>
    <lineage>
        <taxon>Eukaryota</taxon>
        <taxon>Viridiplantae</taxon>
        <taxon>Streptophyta</taxon>
        <taxon>Embryophyta</taxon>
        <taxon>Tracheophyta</taxon>
        <taxon>Spermatophyta</taxon>
        <taxon>Magnoliopsida</taxon>
        <taxon>eudicotyledons</taxon>
        <taxon>Gunneridae</taxon>
        <taxon>Pentapetalae</taxon>
        <taxon>rosids</taxon>
        <taxon>fabids</taxon>
        <taxon>Fagales</taxon>
        <taxon>Fagaceae</taxon>
        <taxon>Fagus</taxon>
    </lineage>
</organism>
<sequence length="115" mass="13143">MGHAVHEPLPTFDQTSSRRRVERRSRRKRGGDMKFQDKNKELGVEVVCEDDEKAEVERKIEALQKIVPGGESLGVDNLFEETAGYIMALQYQVKALRALATFFERLEKENTKFGG</sequence>
<reference evidence="6" key="1">
    <citation type="submission" date="2018-02" db="EMBL/GenBank/DDBJ databases">
        <authorList>
            <person name="Cohen D.B."/>
            <person name="Kent A.D."/>
        </authorList>
    </citation>
    <scope>NUCLEOTIDE SEQUENCE</scope>
</reference>
<dbReference type="CDD" id="cd11444">
    <property type="entry name" value="bHLH_AtIBH1_like"/>
    <property type="match status" value="1"/>
</dbReference>
<evidence type="ECO:0008006" key="7">
    <source>
        <dbReference type="Google" id="ProtNLM"/>
    </source>
</evidence>
<dbReference type="InterPro" id="IPR044660">
    <property type="entry name" value="IBH1-like"/>
</dbReference>
<evidence type="ECO:0000256" key="5">
    <source>
        <dbReference type="SAM" id="MobiDB-lite"/>
    </source>
</evidence>
<keyword evidence="4" id="KW-0539">Nucleus</keyword>
<proteinExistence type="predicted"/>
<evidence type="ECO:0000256" key="4">
    <source>
        <dbReference type="ARBA" id="ARBA00023242"/>
    </source>
</evidence>
<evidence type="ECO:0000256" key="3">
    <source>
        <dbReference type="ARBA" id="ARBA00023163"/>
    </source>
</evidence>
<protein>
    <recommendedName>
        <fullName evidence="7">BHLH domain-containing protein</fullName>
    </recommendedName>
</protein>
<evidence type="ECO:0000313" key="6">
    <source>
        <dbReference type="EMBL" id="SPD28666.1"/>
    </source>
</evidence>
<dbReference type="GO" id="GO:0005634">
    <property type="term" value="C:nucleus"/>
    <property type="evidence" value="ECO:0007669"/>
    <property type="project" value="UniProtKB-SubCell"/>
</dbReference>
<keyword evidence="3" id="KW-0804">Transcription</keyword>
<comment type="subcellular location">
    <subcellularLocation>
        <location evidence="1">Nucleus</location>
    </subcellularLocation>
</comment>
<name>A0A2N9IT95_FAGSY</name>
<gene>
    <name evidence="6" type="ORF">FSB_LOCUS56548</name>
</gene>
<feature type="region of interest" description="Disordered" evidence="5">
    <location>
        <begin position="1"/>
        <end position="35"/>
    </location>
</feature>
<accession>A0A2N9IT95</accession>
<dbReference type="PANTHER" id="PTHR33124">
    <property type="entry name" value="TRANSCRIPTION FACTOR IBH1-LIKE 1"/>
    <property type="match status" value="1"/>
</dbReference>
<feature type="compositionally biased region" description="Basic residues" evidence="5">
    <location>
        <begin position="17"/>
        <end position="29"/>
    </location>
</feature>
<dbReference type="InterPro" id="IPR044549">
    <property type="entry name" value="bHLH_AtIBH1-like"/>
</dbReference>
<evidence type="ECO:0000256" key="2">
    <source>
        <dbReference type="ARBA" id="ARBA00023015"/>
    </source>
</evidence>
<dbReference type="EMBL" id="OIVN01006240">
    <property type="protein sequence ID" value="SPD28666.1"/>
    <property type="molecule type" value="Genomic_DNA"/>
</dbReference>
<dbReference type="GO" id="GO:0006355">
    <property type="term" value="P:regulation of DNA-templated transcription"/>
    <property type="evidence" value="ECO:0007669"/>
    <property type="project" value="InterPro"/>
</dbReference>
<keyword evidence="2" id="KW-0805">Transcription regulation</keyword>